<organism evidence="2 3">
    <name type="scientific">Nocardioides baekrokdamisoli</name>
    <dbReference type="NCBI Taxonomy" id="1804624"/>
    <lineage>
        <taxon>Bacteria</taxon>
        <taxon>Bacillati</taxon>
        <taxon>Actinomycetota</taxon>
        <taxon>Actinomycetes</taxon>
        <taxon>Propionibacteriales</taxon>
        <taxon>Nocardioidaceae</taxon>
        <taxon>Nocardioides</taxon>
    </lineage>
</organism>
<evidence type="ECO:0000313" key="2">
    <source>
        <dbReference type="EMBL" id="BBH18127.1"/>
    </source>
</evidence>
<dbReference type="EMBL" id="AP019307">
    <property type="protein sequence ID" value="BBH18127.1"/>
    <property type="molecule type" value="Genomic_DNA"/>
</dbReference>
<keyword evidence="3" id="KW-1185">Reference proteome</keyword>
<feature type="region of interest" description="Disordered" evidence="1">
    <location>
        <begin position="76"/>
        <end position="102"/>
    </location>
</feature>
<gene>
    <name evidence="2" type="ORF">Back2_24140</name>
</gene>
<dbReference type="KEGG" id="nbe:Back2_24140"/>
<feature type="region of interest" description="Disordered" evidence="1">
    <location>
        <begin position="29"/>
        <end position="50"/>
    </location>
</feature>
<dbReference type="AlphaFoldDB" id="A0A3G9IGJ9"/>
<reference evidence="2 3" key="1">
    <citation type="submission" date="2018-11" db="EMBL/GenBank/DDBJ databases">
        <title>Complete genome sequence of Nocardioides baekrokdamisoli strain KCTC 39748.</title>
        <authorList>
            <person name="Kang S.W."/>
            <person name="Lee K.C."/>
            <person name="Kim K.K."/>
            <person name="Kim J.S."/>
            <person name="Kim D.S."/>
            <person name="Ko S.H."/>
            <person name="Yang S.H."/>
            <person name="Shin Y.K."/>
            <person name="Lee J.S."/>
        </authorList>
    </citation>
    <scope>NUCLEOTIDE SEQUENCE [LARGE SCALE GENOMIC DNA]</scope>
    <source>
        <strain evidence="2 3">KCTC 39748</strain>
    </source>
</reference>
<protein>
    <submittedName>
        <fullName evidence="2">Uncharacterized protein</fullName>
    </submittedName>
</protein>
<accession>A0A3G9IGJ9</accession>
<name>A0A3G9IGJ9_9ACTN</name>
<sequence>MTQSNVQNEHNATQSAMIFGVDQTSDCEATFTGGSGDLAPTCTSPRDGVRPSDVTCSHINAITDGEQVICGPVHGEAFTEREATGSTSGSSGSEQIDSTGKPATITITFNGTDGTFTAGTATSVPSAIVP</sequence>
<evidence type="ECO:0000256" key="1">
    <source>
        <dbReference type="SAM" id="MobiDB-lite"/>
    </source>
</evidence>
<evidence type="ECO:0000313" key="3">
    <source>
        <dbReference type="Proteomes" id="UP000271573"/>
    </source>
</evidence>
<feature type="compositionally biased region" description="Low complexity" evidence="1">
    <location>
        <begin position="84"/>
        <end position="93"/>
    </location>
</feature>
<proteinExistence type="predicted"/>
<dbReference type="Proteomes" id="UP000271573">
    <property type="component" value="Chromosome"/>
</dbReference>